<feature type="domain" description="Bromo" evidence="10">
    <location>
        <begin position="101"/>
        <end position="173"/>
    </location>
</feature>
<name>A0A6A6LVC7_HEVBR</name>
<evidence type="ECO:0000256" key="1">
    <source>
        <dbReference type="ARBA" id="ARBA00004123"/>
    </source>
</evidence>
<accession>A0A6A6LVC7</accession>
<sequence length="562" mass="63093">MFLQFFRMIAAETVVGKKLKIKFSTKRIEAVPGIRECESGRNVDKNYYSQACDMQNTKLKPVVPGANKRGPLWEVEGRPEKKRKMGRCVTHQCFSILKSLINNPSGWIFREPVDPVALKIPDYFSIISNPMDLGTIKSKLEKNQYSGTEEFAADVRLTFSNAMLYNPPTNYVHQVAESLNKIFETKWKSLQEKWNHEISESGGGKILSRKPKEISATRQNCPETSRLRNVLLPKMSKPSEYKAMRSSSNAKAAEVKLFKPAENCMHKALLLNSCKGTSGGKCACCPVSVKPSNPVVSECVTSVRSAFQCCLPSDSTHASSDISSERSLSRDDTACGTDASKLDYHGKSMSASQMSKSDPDSDGAVSTLDDENAYPSLQLITPATDATSREGWRPTCDVQLSPTKALRAAMLKYRFADTILKAQHKTLLDHGDKADPVKMQQEKERLERRQREEKASIEAQMRAAEAASQKREELELKIHREREREAARVALQKMGKTVNIEQNLEILKELEMLCGGSLSYNFRIGAYSRSPLERLGLFIKDDIWDEDEMVGSEEHKRNIICK</sequence>
<evidence type="ECO:0000256" key="8">
    <source>
        <dbReference type="SAM" id="Coils"/>
    </source>
</evidence>
<keyword evidence="2" id="KW-0805">Transcription regulation</keyword>
<evidence type="ECO:0000256" key="9">
    <source>
        <dbReference type="SAM" id="MobiDB-lite"/>
    </source>
</evidence>
<evidence type="ECO:0000259" key="10">
    <source>
        <dbReference type="PROSITE" id="PS50014"/>
    </source>
</evidence>
<evidence type="ECO:0000313" key="11">
    <source>
        <dbReference type="EMBL" id="KAF2305371.1"/>
    </source>
</evidence>
<comment type="caution">
    <text evidence="11">The sequence shown here is derived from an EMBL/GenBank/DDBJ whole genome shotgun (WGS) entry which is preliminary data.</text>
</comment>
<keyword evidence="3 8" id="KW-0175">Coiled coil</keyword>
<dbReference type="SMART" id="SM00297">
    <property type="entry name" value="BROMO"/>
    <property type="match status" value="1"/>
</dbReference>
<keyword evidence="6" id="KW-0539">Nucleus</keyword>
<dbReference type="AlphaFoldDB" id="A0A6A6LVC7"/>
<dbReference type="InterPro" id="IPR036427">
    <property type="entry name" value="Bromodomain-like_sf"/>
</dbReference>
<dbReference type="Gene3D" id="1.20.920.10">
    <property type="entry name" value="Bromodomain-like"/>
    <property type="match status" value="1"/>
</dbReference>
<feature type="region of interest" description="Disordered" evidence="9">
    <location>
        <begin position="347"/>
        <end position="375"/>
    </location>
</feature>
<comment type="subcellular location">
    <subcellularLocation>
        <location evidence="1">Nucleus</location>
    </subcellularLocation>
</comment>
<proteinExistence type="predicted"/>
<dbReference type="CDD" id="cd05506">
    <property type="entry name" value="Bromo_plant1"/>
    <property type="match status" value="1"/>
</dbReference>
<keyword evidence="4 7" id="KW-0103">Bromodomain</keyword>
<evidence type="ECO:0000256" key="6">
    <source>
        <dbReference type="ARBA" id="ARBA00023242"/>
    </source>
</evidence>
<feature type="region of interest" description="Disordered" evidence="9">
    <location>
        <begin position="314"/>
        <end position="334"/>
    </location>
</feature>
<dbReference type="PRINTS" id="PR00503">
    <property type="entry name" value="BROMODOMAIN"/>
</dbReference>
<keyword evidence="5" id="KW-0804">Transcription</keyword>
<dbReference type="Proteomes" id="UP000467840">
    <property type="component" value="Chromosome 9"/>
</dbReference>
<dbReference type="EMBL" id="JAAGAX010000008">
    <property type="protein sequence ID" value="KAF2305371.1"/>
    <property type="molecule type" value="Genomic_DNA"/>
</dbReference>
<evidence type="ECO:0000256" key="5">
    <source>
        <dbReference type="ARBA" id="ARBA00023163"/>
    </source>
</evidence>
<evidence type="ECO:0000313" key="12">
    <source>
        <dbReference type="Proteomes" id="UP000467840"/>
    </source>
</evidence>
<dbReference type="InterPro" id="IPR037377">
    <property type="entry name" value="GTE_bromo"/>
</dbReference>
<reference evidence="11 12" key="1">
    <citation type="journal article" date="2020" name="Mol. Plant">
        <title>The Chromosome-Based Rubber Tree Genome Provides New Insights into Spurge Genome Evolution and Rubber Biosynthesis.</title>
        <authorList>
            <person name="Liu J."/>
            <person name="Shi C."/>
            <person name="Shi C.C."/>
            <person name="Li W."/>
            <person name="Zhang Q.J."/>
            <person name="Zhang Y."/>
            <person name="Li K."/>
            <person name="Lu H.F."/>
            <person name="Shi C."/>
            <person name="Zhu S.T."/>
            <person name="Xiao Z.Y."/>
            <person name="Nan H."/>
            <person name="Yue Y."/>
            <person name="Zhu X.G."/>
            <person name="Wu Y."/>
            <person name="Hong X.N."/>
            <person name="Fan G.Y."/>
            <person name="Tong Y."/>
            <person name="Zhang D."/>
            <person name="Mao C.L."/>
            <person name="Liu Y.L."/>
            <person name="Hao S.J."/>
            <person name="Liu W.Q."/>
            <person name="Lv M.Q."/>
            <person name="Zhang H.B."/>
            <person name="Liu Y."/>
            <person name="Hu-Tang G.R."/>
            <person name="Wang J.P."/>
            <person name="Wang J.H."/>
            <person name="Sun Y.H."/>
            <person name="Ni S.B."/>
            <person name="Chen W.B."/>
            <person name="Zhang X.C."/>
            <person name="Jiao Y.N."/>
            <person name="Eichler E.E."/>
            <person name="Li G.H."/>
            <person name="Liu X."/>
            <person name="Gao L.Z."/>
        </authorList>
    </citation>
    <scope>NUCLEOTIDE SEQUENCE [LARGE SCALE GENOMIC DNA]</scope>
    <source>
        <strain evidence="12">cv. GT1</strain>
        <tissue evidence="11">Leaf</tissue>
    </source>
</reference>
<evidence type="ECO:0000256" key="2">
    <source>
        <dbReference type="ARBA" id="ARBA00023015"/>
    </source>
</evidence>
<feature type="compositionally biased region" description="Basic and acidic residues" evidence="9">
    <location>
        <begin position="323"/>
        <end position="333"/>
    </location>
</feature>
<protein>
    <recommendedName>
        <fullName evidence="10">Bromo domain-containing protein</fullName>
    </recommendedName>
</protein>
<dbReference type="PANTHER" id="PTHR46136">
    <property type="entry name" value="TRANSCRIPTION FACTOR GTE8"/>
    <property type="match status" value="1"/>
</dbReference>
<dbReference type="Pfam" id="PF00439">
    <property type="entry name" value="Bromodomain"/>
    <property type="match status" value="1"/>
</dbReference>
<dbReference type="InterPro" id="IPR001487">
    <property type="entry name" value="Bromodomain"/>
</dbReference>
<dbReference type="InterPro" id="IPR052442">
    <property type="entry name" value="Env_Response_Regulator"/>
</dbReference>
<dbReference type="PROSITE" id="PS50014">
    <property type="entry name" value="BROMODOMAIN_2"/>
    <property type="match status" value="1"/>
</dbReference>
<feature type="coiled-coil region" evidence="8">
    <location>
        <begin position="443"/>
        <end position="484"/>
    </location>
</feature>
<dbReference type="GO" id="GO:0005634">
    <property type="term" value="C:nucleus"/>
    <property type="evidence" value="ECO:0007669"/>
    <property type="project" value="UniProtKB-SubCell"/>
</dbReference>
<gene>
    <name evidence="11" type="ORF">GH714_004370</name>
</gene>
<keyword evidence="12" id="KW-1185">Reference proteome</keyword>
<dbReference type="SUPFAM" id="SSF47370">
    <property type="entry name" value="Bromodomain"/>
    <property type="match status" value="1"/>
</dbReference>
<evidence type="ECO:0000256" key="3">
    <source>
        <dbReference type="ARBA" id="ARBA00023054"/>
    </source>
</evidence>
<evidence type="ECO:0000256" key="4">
    <source>
        <dbReference type="ARBA" id="ARBA00023117"/>
    </source>
</evidence>
<evidence type="ECO:0000256" key="7">
    <source>
        <dbReference type="PROSITE-ProRule" id="PRU00035"/>
    </source>
</evidence>
<organism evidence="11 12">
    <name type="scientific">Hevea brasiliensis</name>
    <name type="common">Para rubber tree</name>
    <name type="synonym">Siphonia brasiliensis</name>
    <dbReference type="NCBI Taxonomy" id="3981"/>
    <lineage>
        <taxon>Eukaryota</taxon>
        <taxon>Viridiplantae</taxon>
        <taxon>Streptophyta</taxon>
        <taxon>Embryophyta</taxon>
        <taxon>Tracheophyta</taxon>
        <taxon>Spermatophyta</taxon>
        <taxon>Magnoliopsida</taxon>
        <taxon>eudicotyledons</taxon>
        <taxon>Gunneridae</taxon>
        <taxon>Pentapetalae</taxon>
        <taxon>rosids</taxon>
        <taxon>fabids</taxon>
        <taxon>Malpighiales</taxon>
        <taxon>Euphorbiaceae</taxon>
        <taxon>Crotonoideae</taxon>
        <taxon>Micrandreae</taxon>
        <taxon>Hevea</taxon>
    </lineage>
</organism>
<dbReference type="PANTHER" id="PTHR46136:SF19">
    <property type="entry name" value="TRANSCRIPTION FACTOR GTE12"/>
    <property type="match status" value="1"/>
</dbReference>